<organism evidence="1 2">
    <name type="scientific">Azospirillum griseum</name>
    <dbReference type="NCBI Taxonomy" id="2496639"/>
    <lineage>
        <taxon>Bacteria</taxon>
        <taxon>Pseudomonadati</taxon>
        <taxon>Pseudomonadota</taxon>
        <taxon>Alphaproteobacteria</taxon>
        <taxon>Rhodospirillales</taxon>
        <taxon>Azospirillaceae</taxon>
        <taxon>Azospirillum</taxon>
    </lineage>
</organism>
<reference evidence="1 2" key="1">
    <citation type="submission" date="2018-12" db="EMBL/GenBank/DDBJ databases">
        <authorList>
            <person name="Yang Y."/>
        </authorList>
    </citation>
    <scope>NUCLEOTIDE SEQUENCE [LARGE SCALE GENOMIC DNA]</scope>
    <source>
        <strain evidence="1 2">L-25-5w-1</strain>
    </source>
</reference>
<dbReference type="NCBIfam" id="NF033625">
    <property type="entry name" value="HpxZ"/>
    <property type="match status" value="1"/>
</dbReference>
<dbReference type="Gene3D" id="3.10.450.50">
    <property type="match status" value="1"/>
</dbReference>
<accession>A0A3S0K2L6</accession>
<proteinExistence type="predicted"/>
<dbReference type="AlphaFoldDB" id="A0A3S0K2L6"/>
<gene>
    <name evidence="1" type="primary">hpxZ</name>
    <name evidence="1" type="ORF">EJ903_19460</name>
</gene>
<dbReference type="OrthoDB" id="9791198at2"/>
<evidence type="ECO:0000313" key="2">
    <source>
        <dbReference type="Proteomes" id="UP000277007"/>
    </source>
</evidence>
<evidence type="ECO:0000313" key="1">
    <source>
        <dbReference type="EMBL" id="RTR16897.1"/>
    </source>
</evidence>
<dbReference type="Proteomes" id="UP000277007">
    <property type="component" value="Unassembled WGS sequence"/>
</dbReference>
<protein>
    <submittedName>
        <fullName evidence="1">Oxalurate catabolism protein HpxZ</fullName>
    </submittedName>
</protein>
<keyword evidence="2" id="KW-1185">Reference proteome</keyword>
<dbReference type="SUPFAM" id="SSF54427">
    <property type="entry name" value="NTF2-like"/>
    <property type="match status" value="1"/>
</dbReference>
<dbReference type="InterPro" id="IPR024507">
    <property type="entry name" value="AtzH-like"/>
</dbReference>
<sequence>MDINDPETLAEVTALFARYETALVTNDLATLDALFWNSPLVLRFGAGENLYGIDAIRAFRAARPAGDLARSLSNTVITCFGRDFATANTEFRRDGSGKAGRQSQSWARLPEGWRIVAAHVSFV</sequence>
<dbReference type="InterPro" id="IPR032710">
    <property type="entry name" value="NTF2-like_dom_sf"/>
</dbReference>
<name>A0A3S0K2L6_9PROT</name>
<dbReference type="Pfam" id="PF11533">
    <property type="entry name" value="AtzH-like"/>
    <property type="match status" value="1"/>
</dbReference>
<dbReference type="RefSeq" id="WP_126618557.1">
    <property type="nucleotide sequence ID" value="NZ_JBHUCY010000050.1"/>
</dbReference>
<comment type="caution">
    <text evidence="1">The sequence shown here is derived from an EMBL/GenBank/DDBJ whole genome shotgun (WGS) entry which is preliminary data.</text>
</comment>
<dbReference type="EMBL" id="RXMA01000022">
    <property type="protein sequence ID" value="RTR16897.1"/>
    <property type="molecule type" value="Genomic_DNA"/>
</dbReference>